<feature type="compositionally biased region" description="Polar residues" evidence="1">
    <location>
        <begin position="70"/>
        <end position="88"/>
    </location>
</feature>
<feature type="region of interest" description="Disordered" evidence="1">
    <location>
        <begin position="41"/>
        <end position="60"/>
    </location>
</feature>
<gene>
    <name evidence="3" type="ORF">HID58_015117</name>
</gene>
<dbReference type="PANTHER" id="PTHR33595:SF11">
    <property type="entry name" value="EMB|CAB62340.1"/>
    <property type="match status" value="1"/>
</dbReference>
<feature type="domain" description="DUF7950" evidence="2">
    <location>
        <begin position="440"/>
        <end position="590"/>
    </location>
</feature>
<accession>A0ABQ8DJ30</accession>
<dbReference type="PANTHER" id="PTHR33595">
    <property type="entry name" value="VON WILLEBRAND FACTOR A DOMAIN PROTEIN"/>
    <property type="match status" value="1"/>
</dbReference>
<organism evidence="3 4">
    <name type="scientific">Brassica napus</name>
    <name type="common">Rape</name>
    <dbReference type="NCBI Taxonomy" id="3708"/>
    <lineage>
        <taxon>Eukaryota</taxon>
        <taxon>Viridiplantae</taxon>
        <taxon>Streptophyta</taxon>
        <taxon>Embryophyta</taxon>
        <taxon>Tracheophyta</taxon>
        <taxon>Spermatophyta</taxon>
        <taxon>Magnoliopsida</taxon>
        <taxon>eudicotyledons</taxon>
        <taxon>Gunneridae</taxon>
        <taxon>Pentapetalae</taxon>
        <taxon>rosids</taxon>
        <taxon>malvids</taxon>
        <taxon>Brassicales</taxon>
        <taxon>Brassicaceae</taxon>
        <taxon>Brassiceae</taxon>
        <taxon>Brassica</taxon>
    </lineage>
</organism>
<feature type="domain" description="DUF7950" evidence="2">
    <location>
        <begin position="148"/>
        <end position="281"/>
    </location>
</feature>
<name>A0ABQ8DJ30_BRANA</name>
<feature type="region of interest" description="Disordered" evidence="1">
    <location>
        <begin position="404"/>
        <end position="428"/>
    </location>
</feature>
<feature type="region of interest" description="Disordered" evidence="1">
    <location>
        <begin position="70"/>
        <end position="93"/>
    </location>
</feature>
<proteinExistence type="predicted"/>
<comment type="caution">
    <text evidence="3">The sequence shown here is derived from an EMBL/GenBank/DDBJ whole genome shotgun (WGS) entry which is preliminary data.</text>
</comment>
<dbReference type="Proteomes" id="UP000824890">
    <property type="component" value="Unassembled WGS sequence"/>
</dbReference>
<evidence type="ECO:0000259" key="2">
    <source>
        <dbReference type="Pfam" id="PF25821"/>
    </source>
</evidence>
<feature type="non-terminal residue" evidence="3">
    <location>
        <position position="1"/>
    </location>
</feature>
<evidence type="ECO:0000256" key="1">
    <source>
        <dbReference type="SAM" id="MobiDB-lite"/>
    </source>
</evidence>
<keyword evidence="4" id="KW-1185">Reference proteome</keyword>
<evidence type="ECO:0000313" key="4">
    <source>
        <dbReference type="Proteomes" id="UP000824890"/>
    </source>
</evidence>
<feature type="compositionally biased region" description="Polar residues" evidence="1">
    <location>
        <begin position="44"/>
        <end position="58"/>
    </location>
</feature>
<dbReference type="EMBL" id="JAGKQM010000004">
    <property type="protein sequence ID" value="KAH0929390.1"/>
    <property type="molecule type" value="Genomic_DNA"/>
</dbReference>
<evidence type="ECO:0000313" key="3">
    <source>
        <dbReference type="EMBL" id="KAH0929390.1"/>
    </source>
</evidence>
<dbReference type="InterPro" id="IPR057710">
    <property type="entry name" value="DUF7950"/>
</dbReference>
<dbReference type="Pfam" id="PF25821">
    <property type="entry name" value="DUF7950"/>
    <property type="match status" value="2"/>
</dbReference>
<reference evidence="3 4" key="1">
    <citation type="submission" date="2021-05" db="EMBL/GenBank/DDBJ databases">
        <title>Genome Assembly of Synthetic Allotetraploid Brassica napus Reveals Homoeologous Exchanges between Subgenomes.</title>
        <authorList>
            <person name="Davis J.T."/>
        </authorList>
    </citation>
    <scope>NUCLEOTIDE SEQUENCE [LARGE SCALE GENOMIC DNA]</scope>
    <source>
        <strain evidence="4">cv. Da-Ae</strain>
        <tissue evidence="3">Seedling</tissue>
    </source>
</reference>
<protein>
    <recommendedName>
        <fullName evidence="2">DUF7950 domain-containing protein</fullName>
    </recommendedName>
</protein>
<sequence length="595" mass="67510">RERGEREMDQDHELWRTLRCASKAQDKTSVDSLMLRYRPIAPKPTTTGQPFVGSTSTTRTKRKYVRVSKNNKATCRSKNDVRSSSTDPENGREDLVTLQLMPERSTPLSLDLNNFDPTVKTILGDGTCKTGTWLKFNGGEDAVHQVPVETWVTVESVNGGSASHAVGCTDEEIAEAIDKDTRPAFISDGSNRVVMVNESYRKTVTGDYGFGGEPSSLLPEVIVWLVVDQTATFYEYRTFTCKVRLEYTWRETKYVKTVPCDVWKMEFGGFAWRLDTTAALTLWLEMKTDYGKQREASACDDVTDQHKTVVSRIMQRFRPIAPKPPVGESSDDTKSCRFLRRNRRFKRKYVRVRNKNISSGRSNNNKDMICSNKKACGDGEKIKTDLDEEIGGEDKSDIVTLQLLPDKDKDHQAGKDNTDPSDMDPKTSLNISSSLDRTVVESWLTVECVNNTCTELGGYHKLQLSRMNEGEEIVMRMLYFDTCPWLVSDGSNRVYWINRAYRNMLGDPKAEVTIKVWLVVATDLMEEMSCMVESYGAVTCRVRVRYDTSTWRNEKSHSESEVKMTVPCDVWRMGSSGGLAWRLDVESALTLGRYN</sequence>
<feature type="compositionally biased region" description="Basic and acidic residues" evidence="1">
    <location>
        <begin position="405"/>
        <end position="418"/>
    </location>
</feature>